<proteinExistence type="predicted"/>
<dbReference type="InterPro" id="IPR035093">
    <property type="entry name" value="RelE/ParE_toxin_dom_sf"/>
</dbReference>
<comment type="caution">
    <text evidence="2">The sequence shown here is derived from an EMBL/GenBank/DDBJ whole genome shotgun (WGS) entry which is preliminary data.</text>
</comment>
<reference evidence="2 3" key="1">
    <citation type="submission" date="2018-02" db="EMBL/GenBank/DDBJ databases">
        <title>The draft genome of Phyllobacterium sp. 1N-3.</title>
        <authorList>
            <person name="Liu L."/>
            <person name="Li L."/>
            <person name="Zhang X."/>
            <person name="Wang T."/>
            <person name="Liang L."/>
        </authorList>
    </citation>
    <scope>NUCLEOTIDE SEQUENCE [LARGE SCALE GENOMIC DNA]</scope>
    <source>
        <strain evidence="2 3">1N-3</strain>
    </source>
</reference>
<accession>A0A2S9IYZ4</accession>
<gene>
    <name evidence="2" type="ORF">C5748_00935</name>
</gene>
<dbReference type="InterPro" id="IPR007712">
    <property type="entry name" value="RelE/ParE_toxin"/>
</dbReference>
<keyword evidence="1" id="KW-1277">Toxin-antitoxin system</keyword>
<evidence type="ECO:0000313" key="2">
    <source>
        <dbReference type="EMBL" id="PRD45753.1"/>
    </source>
</evidence>
<organism evidence="2 3">
    <name type="scientific">Phyllobacterium phragmitis</name>
    <dbReference type="NCBI Taxonomy" id="2670329"/>
    <lineage>
        <taxon>Bacteria</taxon>
        <taxon>Pseudomonadati</taxon>
        <taxon>Pseudomonadota</taxon>
        <taxon>Alphaproteobacteria</taxon>
        <taxon>Hyphomicrobiales</taxon>
        <taxon>Phyllobacteriaceae</taxon>
        <taxon>Phyllobacterium</taxon>
    </lineage>
</organism>
<protein>
    <submittedName>
        <fullName evidence="2">Type II toxin-antitoxin system RelE/ParE family toxin</fullName>
    </submittedName>
</protein>
<name>A0A2S9IYZ4_9HYPH</name>
<dbReference type="RefSeq" id="WP_105740051.1">
    <property type="nucleotide sequence ID" value="NZ_PVBR01000001.1"/>
</dbReference>
<sequence length="101" mass="11316">MRPVIWAPEARADFLDILRYIAKDNPPAAERVGIQIEKVVQGLAARATGRLGRVSGTYEKSTPKLPYIIAYAIASNEGRECIAILRVIHTSRDWPNEDWPT</sequence>
<dbReference type="Gene3D" id="3.30.2310.20">
    <property type="entry name" value="RelE-like"/>
    <property type="match status" value="1"/>
</dbReference>
<dbReference type="Proteomes" id="UP000239434">
    <property type="component" value="Unassembled WGS sequence"/>
</dbReference>
<dbReference type="AlphaFoldDB" id="A0A2S9IYZ4"/>
<evidence type="ECO:0000256" key="1">
    <source>
        <dbReference type="ARBA" id="ARBA00022649"/>
    </source>
</evidence>
<keyword evidence="3" id="KW-1185">Reference proteome</keyword>
<dbReference type="Pfam" id="PF05016">
    <property type="entry name" value="ParE_toxin"/>
    <property type="match status" value="1"/>
</dbReference>
<evidence type="ECO:0000313" key="3">
    <source>
        <dbReference type="Proteomes" id="UP000239434"/>
    </source>
</evidence>
<dbReference type="EMBL" id="PVBR01000001">
    <property type="protein sequence ID" value="PRD45753.1"/>
    <property type="molecule type" value="Genomic_DNA"/>
</dbReference>